<dbReference type="AlphaFoldDB" id="A0A0R1V3D9"/>
<gene>
    <name evidence="1" type="ORF">FD28_GL000097</name>
</gene>
<reference evidence="1 2" key="1">
    <citation type="journal article" date="2015" name="Genome Announc.">
        <title>Expanding the biotechnology potential of lactobacilli through comparative genomics of 213 strains and associated genera.</title>
        <authorList>
            <person name="Sun Z."/>
            <person name="Harris H.M."/>
            <person name="McCann A."/>
            <person name="Guo C."/>
            <person name="Argimon S."/>
            <person name="Zhang W."/>
            <person name="Yang X."/>
            <person name="Jeffery I.B."/>
            <person name="Cooney J.C."/>
            <person name="Kagawa T.F."/>
            <person name="Liu W."/>
            <person name="Song Y."/>
            <person name="Salvetti E."/>
            <person name="Wrobel A."/>
            <person name="Rasinkangas P."/>
            <person name="Parkhill J."/>
            <person name="Rea M.C."/>
            <person name="O'Sullivan O."/>
            <person name="Ritari J."/>
            <person name="Douillard F.P."/>
            <person name="Paul Ross R."/>
            <person name="Yang R."/>
            <person name="Briner A.E."/>
            <person name="Felis G.E."/>
            <person name="de Vos W.M."/>
            <person name="Barrangou R."/>
            <person name="Klaenhammer T.R."/>
            <person name="Caufield P.W."/>
            <person name="Cui Y."/>
            <person name="Zhang H."/>
            <person name="O'Toole P.W."/>
        </authorList>
    </citation>
    <scope>NUCLEOTIDE SEQUENCE [LARGE SCALE GENOMIC DNA]</scope>
    <source>
        <strain evidence="1 2">DSM 16381</strain>
    </source>
</reference>
<dbReference type="Proteomes" id="UP000051580">
    <property type="component" value="Unassembled WGS sequence"/>
</dbReference>
<comment type="caution">
    <text evidence="1">The sequence shown here is derived from an EMBL/GenBank/DDBJ whole genome shotgun (WGS) entry which is preliminary data.</text>
</comment>
<accession>A0A0R1V3D9</accession>
<keyword evidence="2" id="KW-1185">Reference proteome</keyword>
<name>A0A0R1V3D9_9LACO</name>
<proteinExistence type="predicted"/>
<evidence type="ECO:0000313" key="2">
    <source>
        <dbReference type="Proteomes" id="UP000051580"/>
    </source>
</evidence>
<dbReference type="EMBL" id="AZFS01000006">
    <property type="protein sequence ID" value="KRL98298.1"/>
    <property type="molecule type" value="Genomic_DNA"/>
</dbReference>
<dbReference type="STRING" id="1423753.FD28_GL000097"/>
<sequence>MAWWLTLQHYNGKKSVFLEDPSEKADFCVISGAILSGTSLKKHCVHLGKAVE</sequence>
<protein>
    <submittedName>
        <fullName evidence="1">Uncharacterized protein</fullName>
    </submittedName>
</protein>
<dbReference type="PATRIC" id="fig|1423753.3.peg.102"/>
<organism evidence="1 2">
    <name type="scientific">Levilactobacillus hammesii DSM 16381</name>
    <dbReference type="NCBI Taxonomy" id="1423753"/>
    <lineage>
        <taxon>Bacteria</taxon>
        <taxon>Bacillati</taxon>
        <taxon>Bacillota</taxon>
        <taxon>Bacilli</taxon>
        <taxon>Lactobacillales</taxon>
        <taxon>Lactobacillaceae</taxon>
        <taxon>Levilactobacillus</taxon>
    </lineage>
</organism>
<evidence type="ECO:0000313" key="1">
    <source>
        <dbReference type="EMBL" id="KRL98298.1"/>
    </source>
</evidence>